<feature type="binding site" evidence="6">
    <location>
        <position position="44"/>
    </location>
    <ligand>
        <name>Na(+)</name>
        <dbReference type="ChEBI" id="CHEBI:29101"/>
        <label>2</label>
    </ligand>
</feature>
<dbReference type="GO" id="GO:0035725">
    <property type="term" value="P:sodium ion transmembrane transport"/>
    <property type="evidence" value="ECO:0007669"/>
    <property type="project" value="TreeGrafter"/>
</dbReference>
<gene>
    <name evidence="10" type="ORF">A3Q56_04599</name>
</gene>
<dbReference type="PROSITE" id="PS00610">
    <property type="entry name" value="NA_NEUROTRAN_SYMP_1"/>
    <property type="match status" value="1"/>
</dbReference>
<organism evidence="10 11">
    <name type="scientific">Intoshia linei</name>
    <dbReference type="NCBI Taxonomy" id="1819745"/>
    <lineage>
        <taxon>Eukaryota</taxon>
        <taxon>Metazoa</taxon>
        <taxon>Spiralia</taxon>
        <taxon>Lophotrochozoa</taxon>
        <taxon>Mesozoa</taxon>
        <taxon>Orthonectida</taxon>
        <taxon>Rhopaluridae</taxon>
        <taxon>Intoshia</taxon>
    </lineage>
</organism>
<evidence type="ECO:0000256" key="8">
    <source>
        <dbReference type="RuleBase" id="RU003732"/>
    </source>
</evidence>
<evidence type="ECO:0000256" key="4">
    <source>
        <dbReference type="ARBA" id="ARBA00022989"/>
    </source>
</evidence>
<dbReference type="InterPro" id="IPR000175">
    <property type="entry name" value="Na/ntran_symport"/>
</dbReference>
<dbReference type="EMBL" id="LWCA01000603">
    <property type="protein sequence ID" value="OAF67669.1"/>
    <property type="molecule type" value="Genomic_DNA"/>
</dbReference>
<dbReference type="PANTHER" id="PTHR11616:SF240">
    <property type="entry name" value="BLOATED TUBULES, ISOFORM B-RELATED"/>
    <property type="match status" value="1"/>
</dbReference>
<dbReference type="OrthoDB" id="6581954at2759"/>
<dbReference type="GO" id="GO:0006865">
    <property type="term" value="P:amino acid transport"/>
    <property type="evidence" value="ECO:0007669"/>
    <property type="project" value="TreeGrafter"/>
</dbReference>
<evidence type="ECO:0000256" key="3">
    <source>
        <dbReference type="ARBA" id="ARBA00022692"/>
    </source>
</evidence>
<feature type="transmembrane region" description="Helical" evidence="9">
    <location>
        <begin position="185"/>
        <end position="205"/>
    </location>
</feature>
<proteinExistence type="inferred from homology"/>
<evidence type="ECO:0000256" key="2">
    <source>
        <dbReference type="ARBA" id="ARBA00022448"/>
    </source>
</evidence>
<dbReference type="GO" id="GO:0015293">
    <property type="term" value="F:symporter activity"/>
    <property type="evidence" value="ECO:0007669"/>
    <property type="project" value="UniProtKB-KW"/>
</dbReference>
<dbReference type="SUPFAM" id="SSF161070">
    <property type="entry name" value="SNF-like"/>
    <property type="match status" value="1"/>
</dbReference>
<protein>
    <recommendedName>
        <fullName evidence="8">Transporter</fullName>
    </recommendedName>
</protein>
<dbReference type="AlphaFoldDB" id="A0A177B065"/>
<dbReference type="Proteomes" id="UP000078046">
    <property type="component" value="Unassembled WGS sequence"/>
</dbReference>
<keyword evidence="2 8" id="KW-0813">Transport</keyword>
<evidence type="ECO:0000256" key="1">
    <source>
        <dbReference type="ARBA" id="ARBA00004141"/>
    </source>
</evidence>
<feature type="binding site" evidence="6">
    <location>
        <position position="47"/>
    </location>
    <ligand>
        <name>Na(+)</name>
        <dbReference type="ChEBI" id="CHEBI:29101"/>
        <label>1</label>
    </ligand>
</feature>
<feature type="transmembrane region" description="Helical" evidence="9">
    <location>
        <begin position="36"/>
        <end position="55"/>
    </location>
</feature>
<keyword evidence="7" id="KW-1015">Disulfide bond</keyword>
<feature type="transmembrane region" description="Helical" evidence="9">
    <location>
        <begin position="217"/>
        <end position="236"/>
    </location>
</feature>
<keyword evidence="6" id="KW-0915">Sodium</keyword>
<comment type="subcellular location">
    <subcellularLocation>
        <location evidence="1">Membrane</location>
        <topology evidence="1">Multi-pass membrane protein</topology>
    </subcellularLocation>
</comment>
<comment type="similarity">
    <text evidence="8">Belongs to the sodium:neurotransmitter symporter (SNF) (TC 2.A.22) family.</text>
</comment>
<accession>A0A177B065</accession>
<feature type="disulfide bond" evidence="7">
    <location>
        <begin position="149"/>
        <end position="158"/>
    </location>
</feature>
<keyword evidence="6" id="KW-0479">Metal-binding</keyword>
<keyword evidence="5 9" id="KW-0472">Membrane</keyword>
<sequence>MKKSKKSEEDINNSITSNIYETDSSMFTRDQWSTKVDFLLACIGFSVGFGNVWRFPYLCHKHGGGAFLIPYFICVAVAGIPLFFLEVSLGQLLREGAYGVWNICPIFKGIGIASLVVVFILDIYYNVILAWVLRYLFASFTPYLPWSDCSFPEATKKCGDSVTPSEEYWTESVLHLSNGINDIGIIRWDLVLCLLLAWIIVFACICKGIRSSGKVMYVTATAPYLLLITLMVRGLMLDGAIDGVRYYLTPSWEKIWNTEVMLNK</sequence>
<keyword evidence="8" id="KW-0769">Symport</keyword>
<dbReference type="Pfam" id="PF00209">
    <property type="entry name" value="SNF"/>
    <property type="match status" value="1"/>
</dbReference>
<dbReference type="PANTHER" id="PTHR11616">
    <property type="entry name" value="SODIUM/CHLORIDE DEPENDENT TRANSPORTER"/>
    <property type="match status" value="1"/>
</dbReference>
<feature type="binding site" evidence="6">
    <location>
        <position position="51"/>
    </location>
    <ligand>
        <name>Na(+)</name>
        <dbReference type="ChEBI" id="CHEBI:29101"/>
        <label>1</label>
    </ligand>
</feature>
<feature type="transmembrane region" description="Helical" evidence="9">
    <location>
        <begin position="67"/>
        <end position="89"/>
    </location>
</feature>
<evidence type="ECO:0000256" key="6">
    <source>
        <dbReference type="PIRSR" id="PIRSR600175-1"/>
    </source>
</evidence>
<reference evidence="10 11" key="1">
    <citation type="submission" date="2016-04" db="EMBL/GenBank/DDBJ databases">
        <title>The genome of Intoshia linei affirms orthonectids as highly simplified spiralians.</title>
        <authorList>
            <person name="Mikhailov K.V."/>
            <person name="Slusarev G.S."/>
            <person name="Nikitin M.A."/>
            <person name="Logacheva M.D."/>
            <person name="Penin A."/>
            <person name="Aleoshin V."/>
            <person name="Panchin Y.V."/>
        </authorList>
    </citation>
    <scope>NUCLEOTIDE SEQUENCE [LARGE SCALE GENOMIC DNA]</scope>
    <source>
        <strain evidence="10">Intl2013</strain>
        <tissue evidence="10">Whole animal</tissue>
    </source>
</reference>
<dbReference type="InterPro" id="IPR037272">
    <property type="entry name" value="SNS_sf"/>
</dbReference>
<dbReference type="PROSITE" id="PS50267">
    <property type="entry name" value="NA_NEUROTRAN_SYMP_3"/>
    <property type="match status" value="1"/>
</dbReference>
<evidence type="ECO:0000256" key="9">
    <source>
        <dbReference type="SAM" id="Phobius"/>
    </source>
</evidence>
<dbReference type="PRINTS" id="PR00176">
    <property type="entry name" value="NANEUSMPORT"/>
</dbReference>
<comment type="caution">
    <text evidence="10">The sequence shown here is derived from an EMBL/GenBank/DDBJ whole genome shotgun (WGS) entry which is preliminary data.</text>
</comment>
<keyword evidence="11" id="KW-1185">Reference proteome</keyword>
<dbReference type="GO" id="GO:0046872">
    <property type="term" value="F:metal ion binding"/>
    <property type="evidence" value="ECO:0007669"/>
    <property type="project" value="UniProtKB-KW"/>
</dbReference>
<evidence type="ECO:0000313" key="10">
    <source>
        <dbReference type="EMBL" id="OAF67669.1"/>
    </source>
</evidence>
<keyword evidence="4 9" id="KW-1133">Transmembrane helix</keyword>
<evidence type="ECO:0000256" key="5">
    <source>
        <dbReference type="ARBA" id="ARBA00023136"/>
    </source>
</evidence>
<evidence type="ECO:0000313" key="11">
    <source>
        <dbReference type="Proteomes" id="UP000078046"/>
    </source>
</evidence>
<evidence type="ECO:0000256" key="7">
    <source>
        <dbReference type="PIRSR" id="PIRSR600175-2"/>
    </source>
</evidence>
<name>A0A177B065_9BILA</name>
<dbReference type="GO" id="GO:0005886">
    <property type="term" value="C:plasma membrane"/>
    <property type="evidence" value="ECO:0007669"/>
    <property type="project" value="TreeGrafter"/>
</dbReference>
<feature type="transmembrane region" description="Helical" evidence="9">
    <location>
        <begin position="110"/>
        <end position="137"/>
    </location>
</feature>
<keyword evidence="3 8" id="KW-0812">Transmembrane</keyword>